<evidence type="ECO:0000313" key="16">
    <source>
        <dbReference type="EMBL" id="CAL5140211.1"/>
    </source>
</evidence>
<feature type="domain" description="KA1" evidence="15">
    <location>
        <begin position="955"/>
        <end position="1004"/>
    </location>
</feature>
<keyword evidence="8" id="KW-0418">Kinase</keyword>
<dbReference type="PANTHER" id="PTHR24346">
    <property type="entry name" value="MAP/MICROTUBULE AFFINITY-REGULATING KINASE"/>
    <property type="match status" value="1"/>
</dbReference>
<evidence type="ECO:0000256" key="1">
    <source>
        <dbReference type="ARBA" id="ARBA00004496"/>
    </source>
</evidence>
<evidence type="ECO:0000256" key="6">
    <source>
        <dbReference type="ARBA" id="ARBA00022679"/>
    </source>
</evidence>
<dbReference type="CDD" id="cd12121">
    <property type="entry name" value="MARK_C_like"/>
    <property type="match status" value="1"/>
</dbReference>
<feature type="domain" description="Protein kinase" evidence="14">
    <location>
        <begin position="91"/>
        <end position="343"/>
    </location>
</feature>
<dbReference type="Proteomes" id="UP001497525">
    <property type="component" value="Unassembled WGS sequence"/>
</dbReference>
<evidence type="ECO:0000256" key="10">
    <source>
        <dbReference type="ARBA" id="ARBA00047899"/>
    </source>
</evidence>
<dbReference type="InterPro" id="IPR001772">
    <property type="entry name" value="KA1_dom"/>
</dbReference>
<dbReference type="CDD" id="cd14337">
    <property type="entry name" value="UBA_MARK_Par1"/>
    <property type="match status" value="1"/>
</dbReference>
<feature type="compositionally biased region" description="Polar residues" evidence="13">
    <location>
        <begin position="722"/>
        <end position="748"/>
    </location>
</feature>
<evidence type="ECO:0000256" key="4">
    <source>
        <dbReference type="ARBA" id="ARBA00022490"/>
    </source>
</evidence>
<feature type="region of interest" description="Disordered" evidence="13">
    <location>
        <begin position="533"/>
        <end position="679"/>
    </location>
</feature>
<dbReference type="GO" id="GO:0005737">
    <property type="term" value="C:cytoplasm"/>
    <property type="evidence" value="ECO:0007669"/>
    <property type="project" value="UniProtKB-SubCell"/>
</dbReference>
<feature type="compositionally biased region" description="Basic and acidic residues" evidence="13">
    <location>
        <begin position="704"/>
        <end position="719"/>
    </location>
</feature>
<evidence type="ECO:0000259" key="14">
    <source>
        <dbReference type="PROSITE" id="PS50011"/>
    </source>
</evidence>
<name>A0AAV2TVK5_CALDB</name>
<dbReference type="Gene3D" id="1.10.510.10">
    <property type="entry name" value="Transferase(Phosphotransferase) domain 1"/>
    <property type="match status" value="1"/>
</dbReference>
<evidence type="ECO:0000256" key="13">
    <source>
        <dbReference type="SAM" id="MobiDB-lite"/>
    </source>
</evidence>
<comment type="catalytic activity">
    <reaction evidence="10">
        <text>L-threonyl-[protein] + ATP = O-phospho-L-threonyl-[protein] + ADP + H(+)</text>
        <dbReference type="Rhea" id="RHEA:46608"/>
        <dbReference type="Rhea" id="RHEA-COMP:11060"/>
        <dbReference type="Rhea" id="RHEA-COMP:11605"/>
        <dbReference type="ChEBI" id="CHEBI:15378"/>
        <dbReference type="ChEBI" id="CHEBI:30013"/>
        <dbReference type="ChEBI" id="CHEBI:30616"/>
        <dbReference type="ChEBI" id="CHEBI:61977"/>
        <dbReference type="ChEBI" id="CHEBI:456216"/>
        <dbReference type="EC" id="2.7.11.1"/>
    </reaction>
</comment>
<evidence type="ECO:0000256" key="5">
    <source>
        <dbReference type="ARBA" id="ARBA00022527"/>
    </source>
</evidence>
<dbReference type="SUPFAM" id="SSF56112">
    <property type="entry name" value="Protein kinase-like (PK-like)"/>
    <property type="match status" value="1"/>
</dbReference>
<dbReference type="PROSITE" id="PS50032">
    <property type="entry name" value="KA1"/>
    <property type="match status" value="1"/>
</dbReference>
<feature type="compositionally biased region" description="Polar residues" evidence="13">
    <location>
        <begin position="551"/>
        <end position="560"/>
    </location>
</feature>
<dbReference type="PROSITE" id="PS00107">
    <property type="entry name" value="PROTEIN_KINASE_ATP"/>
    <property type="match status" value="1"/>
</dbReference>
<feature type="compositionally biased region" description="Polar residues" evidence="13">
    <location>
        <begin position="73"/>
        <end position="87"/>
    </location>
</feature>
<dbReference type="GO" id="GO:0005524">
    <property type="term" value="F:ATP binding"/>
    <property type="evidence" value="ECO:0007669"/>
    <property type="project" value="UniProtKB-UniRule"/>
</dbReference>
<dbReference type="PROSITE" id="PS00108">
    <property type="entry name" value="PROTEIN_KINASE_ST"/>
    <property type="match status" value="1"/>
</dbReference>
<keyword evidence="6" id="KW-0808">Transferase</keyword>
<dbReference type="AlphaFoldDB" id="A0AAV2TVK5"/>
<dbReference type="PANTHER" id="PTHR24346:SF82">
    <property type="entry name" value="KP78A-RELATED"/>
    <property type="match status" value="1"/>
</dbReference>
<reference evidence="16" key="1">
    <citation type="submission" date="2024-06" db="EMBL/GenBank/DDBJ databases">
        <authorList>
            <person name="Liu X."/>
            <person name="Lenzi L."/>
            <person name="Haldenby T S."/>
            <person name="Uol C."/>
        </authorList>
    </citation>
    <scope>NUCLEOTIDE SEQUENCE</scope>
</reference>
<proteinExistence type="inferred from homology"/>
<dbReference type="Pfam" id="PF02149">
    <property type="entry name" value="KA1"/>
    <property type="match status" value="1"/>
</dbReference>
<evidence type="ECO:0000256" key="11">
    <source>
        <dbReference type="ARBA" id="ARBA00048679"/>
    </source>
</evidence>
<keyword evidence="9 12" id="KW-0067">ATP-binding</keyword>
<dbReference type="InterPro" id="IPR017441">
    <property type="entry name" value="Protein_kinase_ATP_BS"/>
</dbReference>
<feature type="region of interest" description="Disordered" evidence="13">
    <location>
        <begin position="29"/>
        <end position="87"/>
    </location>
</feature>
<dbReference type="InterPro" id="IPR028375">
    <property type="entry name" value="KA1/Ssp2_C"/>
</dbReference>
<sequence>MEVETSNHVSATEYYKPAVEKVTALELSAKQSDTEVQEPMEKSHVNQDNSGAVSDTVDIAPGGGNSDEPVDNAPSTSPQPMPNANSNVGKYRLLRTIGKGNFAKVKLAIHMATGAEVAIKIINKTVMDSTLLKRLKREITIMKVTNHPNIVRLLEIIENEDVLCLVMEYASGGEIFDYLVANGRMREKEARIKFRQLISAIQYCHSKRIVHRDLKAENILLDRNLNVKVADFGLANTFTYDQRLTTFCGSPPYAAPELFLGIPYYGPGVDIWSLGVILFTLVLGHLPFDARDLRELRSKILGLHYTIPKGSISPECESLLRKMLVLDPKDRSSLKTLMQDKWINAGYAPNEYLRPYKEPPKAQLDEIRVKAMEAMGFTRADLESSVVNPEFDHVYATYNLLPETPSQFVVLCQELAQSTVNSQTAVTLPKSLMPTSTEAPASKPVPDKPVQSTAVGRFTVIPTGGLSGPEPDTAPSSSPNPPPAPPTKMTTVSVSAKPPAALAAEPSSREHHSVTASLPIALRRAFLQMGRTFGGGTASGTSTPLPADAPTDSSLRSSGRASGKPINKQSGGRNAITAAPVPFGSSRRTGQPWRLSPNTAQGAPPYRSAENSTSRSQQPSYVQQSPPNADDDHQGHSARSSSSAKPETRAQSPPVVPVSPQSSTTQRRATDSAGSYDDRDVRETAVTLVRNVWRTVNPSAQFYDFDRNSQHNPQVDHRGSASPESVMTDNRSSAGSVRSERSAQSSGGPNRMKHNAALDVGVAKRSSTGDWPSDDETQSPDSIKAHLVAPHTVQGLEAQRLQGEAIRMRPNQSGVNSETKENLTFTVDPNHQNTWSRGVLKALGGLFAPTKPHEQLLASAQASSVLTKPREVRFPWSVHTTSTKSAEDVLQAIIQALEVTPGCRYTHDPHLPFLLLCSWAADRPALKPSVLPDDQAPIPPIVDHNIHMLDGTCRRSLRDDPVHWEMEVCQLPRLHLRGVRLKRIRGTTINFKSVADMVMKSLHL</sequence>
<evidence type="ECO:0000313" key="17">
    <source>
        <dbReference type="Proteomes" id="UP001497525"/>
    </source>
</evidence>
<dbReference type="Pfam" id="PF00069">
    <property type="entry name" value="Pkinase"/>
    <property type="match status" value="1"/>
</dbReference>
<dbReference type="EMBL" id="CAXLJL010000711">
    <property type="protein sequence ID" value="CAL5140211.1"/>
    <property type="molecule type" value="Genomic_DNA"/>
</dbReference>
<feature type="region of interest" description="Disordered" evidence="13">
    <location>
        <begin position="703"/>
        <end position="754"/>
    </location>
</feature>
<gene>
    <name evidence="16" type="ORF">CDAUBV1_LOCUS15386</name>
</gene>
<evidence type="ECO:0000256" key="9">
    <source>
        <dbReference type="ARBA" id="ARBA00022840"/>
    </source>
</evidence>
<evidence type="ECO:0000259" key="15">
    <source>
        <dbReference type="PROSITE" id="PS50032"/>
    </source>
</evidence>
<keyword evidence="5" id="KW-0723">Serine/threonine-protein kinase</keyword>
<dbReference type="PROSITE" id="PS50011">
    <property type="entry name" value="PROTEIN_KINASE_DOM"/>
    <property type="match status" value="1"/>
</dbReference>
<accession>A0AAV2TVK5</accession>
<dbReference type="GO" id="GO:0004674">
    <property type="term" value="F:protein serine/threonine kinase activity"/>
    <property type="evidence" value="ECO:0007669"/>
    <property type="project" value="UniProtKB-KW"/>
</dbReference>
<feature type="binding site" evidence="12">
    <location>
        <position position="120"/>
    </location>
    <ligand>
        <name>ATP</name>
        <dbReference type="ChEBI" id="CHEBI:30616"/>
    </ligand>
</feature>
<dbReference type="InterPro" id="IPR000719">
    <property type="entry name" value="Prot_kinase_dom"/>
</dbReference>
<dbReference type="SMART" id="SM00220">
    <property type="entry name" value="S_TKc"/>
    <property type="match status" value="1"/>
</dbReference>
<evidence type="ECO:0000256" key="2">
    <source>
        <dbReference type="ARBA" id="ARBA00006234"/>
    </source>
</evidence>
<dbReference type="InterPro" id="IPR008271">
    <property type="entry name" value="Ser/Thr_kinase_AS"/>
</dbReference>
<keyword evidence="4" id="KW-0963">Cytoplasm</keyword>
<protein>
    <recommendedName>
        <fullName evidence="3">non-specific serine/threonine protein kinase</fullName>
        <ecNumber evidence="3">2.7.11.1</ecNumber>
    </recommendedName>
</protein>
<feature type="region of interest" description="Disordered" evidence="13">
    <location>
        <begin position="431"/>
        <end position="514"/>
    </location>
</feature>
<comment type="catalytic activity">
    <reaction evidence="11">
        <text>L-seryl-[protein] + ATP = O-phospho-L-seryl-[protein] + ADP + H(+)</text>
        <dbReference type="Rhea" id="RHEA:17989"/>
        <dbReference type="Rhea" id="RHEA-COMP:9863"/>
        <dbReference type="Rhea" id="RHEA-COMP:11604"/>
        <dbReference type="ChEBI" id="CHEBI:15378"/>
        <dbReference type="ChEBI" id="CHEBI:29999"/>
        <dbReference type="ChEBI" id="CHEBI:30616"/>
        <dbReference type="ChEBI" id="CHEBI:83421"/>
        <dbReference type="ChEBI" id="CHEBI:456216"/>
        <dbReference type="EC" id="2.7.11.1"/>
    </reaction>
</comment>
<comment type="caution">
    <text evidence="16">The sequence shown here is derived from an EMBL/GenBank/DDBJ whole genome shotgun (WGS) entry which is preliminary data.</text>
</comment>
<comment type="subcellular location">
    <subcellularLocation>
        <location evidence="1">Cytoplasm</location>
    </subcellularLocation>
</comment>
<evidence type="ECO:0000256" key="8">
    <source>
        <dbReference type="ARBA" id="ARBA00022777"/>
    </source>
</evidence>
<dbReference type="FunFam" id="1.10.510.10:FF:001222">
    <property type="entry name" value="Serine/threonine-protein kinase ppk25"/>
    <property type="match status" value="1"/>
</dbReference>
<feature type="compositionally biased region" description="Low complexity" evidence="13">
    <location>
        <begin position="614"/>
        <end position="627"/>
    </location>
</feature>
<evidence type="ECO:0000256" key="3">
    <source>
        <dbReference type="ARBA" id="ARBA00012513"/>
    </source>
</evidence>
<dbReference type="SUPFAM" id="SSF103243">
    <property type="entry name" value="KA1-like"/>
    <property type="match status" value="1"/>
</dbReference>
<dbReference type="GO" id="GO:0035556">
    <property type="term" value="P:intracellular signal transduction"/>
    <property type="evidence" value="ECO:0007669"/>
    <property type="project" value="TreeGrafter"/>
</dbReference>
<evidence type="ECO:0000256" key="7">
    <source>
        <dbReference type="ARBA" id="ARBA00022741"/>
    </source>
</evidence>
<dbReference type="InterPro" id="IPR011009">
    <property type="entry name" value="Kinase-like_dom_sf"/>
</dbReference>
<dbReference type="Gene3D" id="3.30.310.80">
    <property type="entry name" value="Kinase associated domain 1, KA1"/>
    <property type="match status" value="1"/>
</dbReference>
<organism evidence="16 17">
    <name type="scientific">Calicophoron daubneyi</name>
    <name type="common">Rumen fluke</name>
    <name type="synonym">Paramphistomum daubneyi</name>
    <dbReference type="NCBI Taxonomy" id="300641"/>
    <lineage>
        <taxon>Eukaryota</taxon>
        <taxon>Metazoa</taxon>
        <taxon>Spiralia</taxon>
        <taxon>Lophotrochozoa</taxon>
        <taxon>Platyhelminthes</taxon>
        <taxon>Trematoda</taxon>
        <taxon>Digenea</taxon>
        <taxon>Plagiorchiida</taxon>
        <taxon>Pronocephalata</taxon>
        <taxon>Paramphistomoidea</taxon>
        <taxon>Paramphistomidae</taxon>
        <taxon>Calicophoron</taxon>
    </lineage>
</organism>
<evidence type="ECO:0000256" key="12">
    <source>
        <dbReference type="PROSITE-ProRule" id="PRU10141"/>
    </source>
</evidence>
<dbReference type="FunFam" id="3.30.200.20:FF:000003">
    <property type="entry name" value="Non-specific serine/threonine protein kinase"/>
    <property type="match status" value="1"/>
</dbReference>
<keyword evidence="7 12" id="KW-0547">Nucleotide-binding</keyword>
<dbReference type="EC" id="2.7.11.1" evidence="3"/>
<comment type="similarity">
    <text evidence="2">Belongs to the protein kinase superfamily. CAMK Ser/Thr protein kinase family. SNF1 subfamily.</text>
</comment>
<dbReference type="CDD" id="cd14003">
    <property type="entry name" value="STKc_AMPK-like"/>
    <property type="match status" value="1"/>
</dbReference>